<comment type="caution">
    <text evidence="1">The sequence shown here is derived from an EMBL/GenBank/DDBJ whole genome shotgun (WGS) entry which is preliminary data.</text>
</comment>
<proteinExistence type="predicted"/>
<evidence type="ECO:0000313" key="2">
    <source>
        <dbReference type="Proteomes" id="UP000724584"/>
    </source>
</evidence>
<evidence type="ECO:0000313" key="1">
    <source>
        <dbReference type="EMBL" id="KAH6623416.1"/>
    </source>
</evidence>
<accession>A0ACB7NY91</accession>
<sequence>MMLLKVLDVRWQRVVTWGLAISANLIIWGFAIFLWVVIWQDRLVQICIEASGIWRLAIFGAASIPVLRHIIEKPAQAAFERGLMGTRSGSGLPRDFAYPSSAPYGRRAKIWSTGGGPIETPIPLETLGSTGGILRTDEVNVDIEEKGRDSHQKKHPHNDHQGQGKQACTYTSLASPVTRSQTSHRPCSRNVSVP</sequence>
<name>A0ACB7NY91_9PEZI</name>
<dbReference type="EMBL" id="JAGIZQ010000006">
    <property type="protein sequence ID" value="KAH6623416.1"/>
    <property type="molecule type" value="Genomic_DNA"/>
</dbReference>
<keyword evidence="2" id="KW-1185">Reference proteome</keyword>
<reference evidence="1 2" key="1">
    <citation type="journal article" date="2021" name="Nat. Commun.">
        <title>Genetic determinants of endophytism in the Arabidopsis root mycobiome.</title>
        <authorList>
            <person name="Mesny F."/>
            <person name="Miyauchi S."/>
            <person name="Thiergart T."/>
            <person name="Pickel B."/>
            <person name="Atanasova L."/>
            <person name="Karlsson M."/>
            <person name="Huettel B."/>
            <person name="Barry K.W."/>
            <person name="Haridas S."/>
            <person name="Chen C."/>
            <person name="Bauer D."/>
            <person name="Andreopoulos W."/>
            <person name="Pangilinan J."/>
            <person name="LaButti K."/>
            <person name="Riley R."/>
            <person name="Lipzen A."/>
            <person name="Clum A."/>
            <person name="Drula E."/>
            <person name="Henrissat B."/>
            <person name="Kohler A."/>
            <person name="Grigoriev I.V."/>
            <person name="Martin F.M."/>
            <person name="Hacquard S."/>
        </authorList>
    </citation>
    <scope>NUCLEOTIDE SEQUENCE [LARGE SCALE GENOMIC DNA]</scope>
    <source>
        <strain evidence="1 2">MPI-SDFR-AT-0079</strain>
    </source>
</reference>
<organism evidence="1 2">
    <name type="scientific">Chaetomium tenue</name>
    <dbReference type="NCBI Taxonomy" id="1854479"/>
    <lineage>
        <taxon>Eukaryota</taxon>
        <taxon>Fungi</taxon>
        <taxon>Dikarya</taxon>
        <taxon>Ascomycota</taxon>
        <taxon>Pezizomycotina</taxon>
        <taxon>Sordariomycetes</taxon>
        <taxon>Sordariomycetidae</taxon>
        <taxon>Sordariales</taxon>
        <taxon>Chaetomiaceae</taxon>
        <taxon>Chaetomium</taxon>
    </lineage>
</organism>
<protein>
    <submittedName>
        <fullName evidence="1">Uncharacterized protein</fullName>
    </submittedName>
</protein>
<dbReference type="Proteomes" id="UP000724584">
    <property type="component" value="Unassembled WGS sequence"/>
</dbReference>
<gene>
    <name evidence="1" type="ORF">F5144DRAFT_497245</name>
</gene>